<evidence type="ECO:0000256" key="10">
    <source>
        <dbReference type="SAM" id="Phobius"/>
    </source>
</evidence>
<dbReference type="PROSITE" id="PS50192">
    <property type="entry name" value="T_SNARE"/>
    <property type="match status" value="1"/>
</dbReference>
<dbReference type="SUPFAM" id="SSF58038">
    <property type="entry name" value="SNARE fusion complex"/>
    <property type="match status" value="1"/>
</dbReference>
<dbReference type="EMBL" id="PUHW01000074">
    <property type="protein sequence ID" value="KAG0689543.1"/>
    <property type="molecule type" value="Genomic_DNA"/>
</dbReference>
<dbReference type="Gene3D" id="1.20.5.110">
    <property type="match status" value="1"/>
</dbReference>
<dbReference type="GO" id="GO:0006890">
    <property type="term" value="P:retrograde vesicle-mediated transport, Golgi to endoplasmic reticulum"/>
    <property type="evidence" value="ECO:0007669"/>
    <property type="project" value="TreeGrafter"/>
</dbReference>
<dbReference type="Proteomes" id="UP000697127">
    <property type="component" value="Unassembled WGS sequence"/>
</dbReference>
<evidence type="ECO:0000256" key="4">
    <source>
        <dbReference type="ARBA" id="ARBA00022692"/>
    </source>
</evidence>
<evidence type="ECO:0000256" key="8">
    <source>
        <dbReference type="ARBA" id="ARBA00023136"/>
    </source>
</evidence>
<keyword evidence="13" id="KW-1185">Reference proteome</keyword>
<evidence type="ECO:0000256" key="9">
    <source>
        <dbReference type="SAM" id="Coils"/>
    </source>
</evidence>
<organism evidence="12 13">
    <name type="scientific">Pichia californica</name>
    <dbReference type="NCBI Taxonomy" id="460514"/>
    <lineage>
        <taxon>Eukaryota</taxon>
        <taxon>Fungi</taxon>
        <taxon>Dikarya</taxon>
        <taxon>Ascomycota</taxon>
        <taxon>Saccharomycotina</taxon>
        <taxon>Pichiomycetes</taxon>
        <taxon>Pichiales</taxon>
        <taxon>Pichiaceae</taxon>
        <taxon>Pichia</taxon>
    </lineage>
</organism>
<evidence type="ECO:0000256" key="5">
    <source>
        <dbReference type="ARBA" id="ARBA00022927"/>
    </source>
</evidence>
<protein>
    <recommendedName>
        <fullName evidence="11">t-SNARE coiled-coil homology domain-containing protein</fullName>
    </recommendedName>
</protein>
<dbReference type="PANTHER" id="PTHR15959">
    <property type="entry name" value="SYNTAXIN-18"/>
    <property type="match status" value="1"/>
</dbReference>
<comment type="caution">
    <text evidence="12">The sequence shown here is derived from an EMBL/GenBank/DDBJ whole genome shotgun (WGS) entry which is preliminary data.</text>
</comment>
<feature type="transmembrane region" description="Helical" evidence="10">
    <location>
        <begin position="401"/>
        <end position="418"/>
    </location>
</feature>
<name>A0A9P6WPP3_9ASCO</name>
<accession>A0A9P6WPP3</accession>
<dbReference type="AlphaFoldDB" id="A0A9P6WPP3"/>
<evidence type="ECO:0000256" key="7">
    <source>
        <dbReference type="ARBA" id="ARBA00023054"/>
    </source>
</evidence>
<sequence>MKERPAVELCLSLFLTCEDTLIQEQENSRTGSRRTTERHLTAMDNTDFFRQCVDIYTESIRDHEDVSTKRKILSSESHIANSEFYTKATSIHHALLSLMTLINTIRPQYLLANSKELSEDQKIIIDTEIKLKIQRLSNKVKNLQDAQTRLDSMNVDSEELTNCLSKIGFSISSNNNINNNHTQSWKAIQSLTRNLISMGDYSDYVSVRNETLRTIFSNIVKSLTLLLQKIVFTWNDMHDKRVERLIQLRKSALSTSSSYKSSSFQPQSFQMNEDMFKLNDSNSISSNTIKNIRDSETRYITDDYEILHDQLPQQELQQLQVEQDSLAEELKRGTIDTVTQIEESMMDVASMVREIGMQLSMQNENITLLDQHKDEIVGNVKSGNTVLVKANEANSKKNKTLAWSIFFAAIILLMIDYIL</sequence>
<evidence type="ECO:0000313" key="13">
    <source>
        <dbReference type="Proteomes" id="UP000697127"/>
    </source>
</evidence>
<proteinExistence type="inferred from homology"/>
<keyword evidence="7 9" id="KW-0175">Coiled coil</keyword>
<dbReference type="Pfam" id="PF10496">
    <property type="entry name" value="Syntaxin-18_N"/>
    <property type="match status" value="1"/>
</dbReference>
<evidence type="ECO:0000256" key="1">
    <source>
        <dbReference type="ARBA" id="ARBA00004211"/>
    </source>
</evidence>
<evidence type="ECO:0000256" key="3">
    <source>
        <dbReference type="ARBA" id="ARBA00022448"/>
    </source>
</evidence>
<keyword evidence="3" id="KW-0813">Transport</keyword>
<dbReference type="InterPro" id="IPR019529">
    <property type="entry name" value="Syntaxin-18_N"/>
</dbReference>
<dbReference type="InterPro" id="IPR000727">
    <property type="entry name" value="T_SNARE_dom"/>
</dbReference>
<gene>
    <name evidence="12" type="ORF">C6P40_004881</name>
</gene>
<dbReference type="PANTHER" id="PTHR15959:SF0">
    <property type="entry name" value="SYNTAXIN-18"/>
    <property type="match status" value="1"/>
</dbReference>
<reference evidence="12" key="1">
    <citation type="submission" date="2020-11" db="EMBL/GenBank/DDBJ databases">
        <title>Kefir isolates.</title>
        <authorList>
            <person name="Marcisauskas S."/>
            <person name="Kim Y."/>
            <person name="Blasche S."/>
        </authorList>
    </citation>
    <scope>NUCLEOTIDE SEQUENCE</scope>
    <source>
        <strain evidence="12">Olga-1</strain>
    </source>
</reference>
<feature type="coiled-coil region" evidence="9">
    <location>
        <begin position="126"/>
        <end position="153"/>
    </location>
</feature>
<dbReference type="GO" id="GO:0005783">
    <property type="term" value="C:endoplasmic reticulum"/>
    <property type="evidence" value="ECO:0007669"/>
    <property type="project" value="TreeGrafter"/>
</dbReference>
<keyword evidence="6 10" id="KW-1133">Transmembrane helix</keyword>
<dbReference type="GO" id="GO:0015031">
    <property type="term" value="P:protein transport"/>
    <property type="evidence" value="ECO:0007669"/>
    <property type="project" value="UniProtKB-KW"/>
</dbReference>
<evidence type="ECO:0000313" key="12">
    <source>
        <dbReference type="EMBL" id="KAG0689543.1"/>
    </source>
</evidence>
<evidence type="ECO:0000256" key="2">
    <source>
        <dbReference type="ARBA" id="ARBA00009063"/>
    </source>
</evidence>
<feature type="domain" description="T-SNARE coiled-coil homology" evidence="11">
    <location>
        <begin position="328"/>
        <end position="390"/>
    </location>
</feature>
<evidence type="ECO:0000259" key="11">
    <source>
        <dbReference type="PROSITE" id="PS50192"/>
    </source>
</evidence>
<dbReference type="GO" id="GO:0031201">
    <property type="term" value="C:SNARE complex"/>
    <property type="evidence" value="ECO:0007669"/>
    <property type="project" value="TreeGrafter"/>
</dbReference>
<keyword evidence="4 10" id="KW-0812">Transmembrane</keyword>
<evidence type="ECO:0000256" key="6">
    <source>
        <dbReference type="ARBA" id="ARBA00022989"/>
    </source>
</evidence>
<keyword evidence="8 10" id="KW-0472">Membrane</keyword>
<keyword evidence="5" id="KW-0653">Protein transport</keyword>
<comment type="subcellular location">
    <subcellularLocation>
        <location evidence="1">Membrane</location>
        <topology evidence="1">Single-pass type IV membrane protein</topology>
    </subcellularLocation>
</comment>
<comment type="similarity">
    <text evidence="2">Belongs to the syntaxin family.</text>
</comment>